<protein>
    <submittedName>
        <fullName evidence="1">Uncharacterized protein</fullName>
    </submittedName>
</protein>
<sequence length="221" mass="26207">MWEERDQEREKLDILMDKIRGENEFCEQFLDAIRKKLKNTFLTKYNLNWKASRRTKAYFIRKHEIFLGNYFETISTVDSLFGEQQSCRKRPGQPRKTLEDSSFRTKKRKLDILHEQVKRVSTSLQVDSVPEISDDRVEAPISQEDEDNQALGAFMDLGCTQRKYEKLRLHTREKTNDEVYPIDIKDWTSNVTLIHGTRVSSRVLDHLDHFKFWTTGVTLNT</sequence>
<reference evidence="1" key="1">
    <citation type="submission" date="2023-04" db="EMBL/GenBank/DDBJ databases">
        <title>A chromosome-level genome assembly of the parasitoid wasp Eretmocerus hayati.</title>
        <authorList>
            <person name="Zhong Y."/>
            <person name="Liu S."/>
            <person name="Liu Y."/>
        </authorList>
    </citation>
    <scope>NUCLEOTIDE SEQUENCE</scope>
    <source>
        <strain evidence="1">ZJU_SS_LIU_2023</strain>
    </source>
</reference>
<dbReference type="Proteomes" id="UP001239111">
    <property type="component" value="Chromosome 1"/>
</dbReference>
<proteinExistence type="predicted"/>
<evidence type="ECO:0000313" key="2">
    <source>
        <dbReference type="Proteomes" id="UP001239111"/>
    </source>
</evidence>
<keyword evidence="2" id="KW-1185">Reference proteome</keyword>
<name>A0ACC2PIS4_9HYME</name>
<gene>
    <name evidence="1" type="ORF">QAD02_019149</name>
</gene>
<comment type="caution">
    <text evidence="1">The sequence shown here is derived from an EMBL/GenBank/DDBJ whole genome shotgun (WGS) entry which is preliminary data.</text>
</comment>
<accession>A0ACC2PIS4</accession>
<organism evidence="1 2">
    <name type="scientific">Eretmocerus hayati</name>
    <dbReference type="NCBI Taxonomy" id="131215"/>
    <lineage>
        <taxon>Eukaryota</taxon>
        <taxon>Metazoa</taxon>
        <taxon>Ecdysozoa</taxon>
        <taxon>Arthropoda</taxon>
        <taxon>Hexapoda</taxon>
        <taxon>Insecta</taxon>
        <taxon>Pterygota</taxon>
        <taxon>Neoptera</taxon>
        <taxon>Endopterygota</taxon>
        <taxon>Hymenoptera</taxon>
        <taxon>Apocrita</taxon>
        <taxon>Proctotrupomorpha</taxon>
        <taxon>Chalcidoidea</taxon>
        <taxon>Aphelinidae</taxon>
        <taxon>Aphelininae</taxon>
        <taxon>Eretmocerus</taxon>
    </lineage>
</organism>
<dbReference type="EMBL" id="CM056741">
    <property type="protein sequence ID" value="KAJ8683357.1"/>
    <property type="molecule type" value="Genomic_DNA"/>
</dbReference>
<evidence type="ECO:0000313" key="1">
    <source>
        <dbReference type="EMBL" id="KAJ8683357.1"/>
    </source>
</evidence>